<dbReference type="AlphaFoldDB" id="A0A9E6TUL6"/>
<gene>
    <name evidence="1" type="ORF">HU752_012465</name>
</gene>
<proteinExistence type="predicted"/>
<protein>
    <submittedName>
        <fullName evidence="1">Uncharacterized protein</fullName>
    </submittedName>
</protein>
<reference evidence="1 2" key="2">
    <citation type="journal article" date="2021" name="Microorganisms">
        <title>The Ever-Expanding Pseudomonas Genus: Description of 43 New Species and Partition of the Pseudomonas putida Group.</title>
        <authorList>
            <person name="Girard L."/>
            <person name="Lood C."/>
            <person name="Hofte M."/>
            <person name="Vandamme P."/>
            <person name="Rokni-Zadeh H."/>
            <person name="van Noort V."/>
            <person name="Lavigne R."/>
            <person name="De Mot R."/>
        </authorList>
    </citation>
    <scope>NUCLEOTIDE SEQUENCE [LARGE SCALE GENOMIC DNA]</scope>
    <source>
        <strain evidence="1 2">RW8P3</strain>
    </source>
</reference>
<evidence type="ECO:0000313" key="1">
    <source>
        <dbReference type="EMBL" id="QXI30701.1"/>
    </source>
</evidence>
<keyword evidence="2" id="KW-1185">Reference proteome</keyword>
<dbReference type="Proteomes" id="UP000634530">
    <property type="component" value="Chromosome"/>
</dbReference>
<dbReference type="EMBL" id="CP077093">
    <property type="protein sequence ID" value="QXI30701.1"/>
    <property type="molecule type" value="Genomic_DNA"/>
</dbReference>
<dbReference type="RefSeq" id="WP_186679601.1">
    <property type="nucleotide sequence ID" value="NZ_CP077093.1"/>
</dbReference>
<organism evidence="1 2">
    <name type="scientific">Pseudomonas vanderleydeniana</name>
    <dbReference type="NCBI Taxonomy" id="2745495"/>
    <lineage>
        <taxon>Bacteria</taxon>
        <taxon>Pseudomonadati</taxon>
        <taxon>Pseudomonadota</taxon>
        <taxon>Gammaproteobacteria</taxon>
        <taxon>Pseudomonadales</taxon>
        <taxon>Pseudomonadaceae</taxon>
        <taxon>Pseudomonas</taxon>
    </lineage>
</organism>
<reference evidence="1 2" key="1">
    <citation type="journal article" date="2020" name="Microorganisms">
        <title>Reliable Identification of Environmental Pseudomonas Isolates Using the rpoD Gene.</title>
        <authorList>
            <consortium name="The Broad Institute Genome Sequencing Platform"/>
            <person name="Girard L."/>
            <person name="Lood C."/>
            <person name="Rokni-Zadeh H."/>
            <person name="van Noort V."/>
            <person name="Lavigne R."/>
            <person name="De Mot R."/>
        </authorList>
    </citation>
    <scope>NUCLEOTIDE SEQUENCE [LARGE SCALE GENOMIC DNA]</scope>
    <source>
        <strain evidence="1 2">RW8P3</strain>
    </source>
</reference>
<accession>A0A9E6TUL6</accession>
<dbReference type="KEGG" id="pvw:HU752_012465"/>
<sequence length="192" mass="21932">MSLTTYELLHGVPIGAEYAVDATELDKEDIPQARVDAVMDILRKSDDREEHFLAARLLCSWGYHEGLAALEKGMAEPEGLEGFITHRLHGCDDTYNHVQLAVLRYFADLADRGEVEEARRQVYAPLSRVIALAANRRFEISAILEFIRREGFLEYMPSIEQYFLEIIKQPEIFHWKIAEAANFFASLRRSGG</sequence>
<name>A0A9E6TUL6_9PSED</name>
<evidence type="ECO:0000313" key="2">
    <source>
        <dbReference type="Proteomes" id="UP000634530"/>
    </source>
</evidence>